<dbReference type="AlphaFoldDB" id="A0AB36EJK7"/>
<comment type="caution">
    <text evidence="1">The sequence shown here is derived from an EMBL/GenBank/DDBJ whole genome shotgun (WGS) entry which is preliminary data.</text>
</comment>
<dbReference type="EMBL" id="LXKT01000006">
    <property type="protein sequence ID" value="OCJ39404.1"/>
    <property type="molecule type" value="Genomic_DNA"/>
</dbReference>
<name>A0AB36EJK7_AGRTU</name>
<dbReference type="RefSeq" id="WP_025594778.1">
    <property type="nucleotide sequence ID" value="NZ_JAALYJ010000012.1"/>
</dbReference>
<reference evidence="1 2" key="1">
    <citation type="journal article" date="2016" name="PeerJ">
        <title>Gall-ID: tools for genotyping gall-causing phytopathogenic bacteria.</title>
        <authorList>
            <person name="Davis E.W.II."/>
            <person name="Weisberg A.J."/>
            <person name="Tabima J.F."/>
            <person name="Grunwald N.J."/>
            <person name="Chang J.H."/>
        </authorList>
    </citation>
    <scope>NUCLEOTIDE SEQUENCE [LARGE SCALE GENOMIC DNA]</scope>
    <source>
        <strain evidence="1 2">N2/73</strain>
    </source>
</reference>
<dbReference type="Proteomes" id="UP000093451">
    <property type="component" value="Unassembled WGS sequence"/>
</dbReference>
<evidence type="ECO:0000313" key="1">
    <source>
        <dbReference type="EMBL" id="OCJ39404.1"/>
    </source>
</evidence>
<organism evidence="1 2">
    <name type="scientific">Agrobacterium tumefaciens</name>
    <dbReference type="NCBI Taxonomy" id="358"/>
    <lineage>
        <taxon>Bacteria</taxon>
        <taxon>Pseudomonadati</taxon>
        <taxon>Pseudomonadota</taxon>
        <taxon>Alphaproteobacteria</taxon>
        <taxon>Hyphomicrobiales</taxon>
        <taxon>Rhizobiaceae</taxon>
        <taxon>Rhizobium/Agrobacterium group</taxon>
        <taxon>Agrobacterium</taxon>
        <taxon>Agrobacterium tumefaciens complex</taxon>
    </lineage>
</organism>
<evidence type="ECO:0000313" key="2">
    <source>
        <dbReference type="Proteomes" id="UP000093451"/>
    </source>
</evidence>
<accession>A0AB36EJK7</accession>
<proteinExistence type="predicted"/>
<gene>
    <name evidence="1" type="ORF">A6U91_26315</name>
</gene>
<sequence>MRYVLMWVRPDRQEPVFETDDISQCVLWISRQTENSAEFSEADYNVIDRDLDADIPRATSFL</sequence>
<protein>
    <submittedName>
        <fullName evidence="1">Uncharacterized protein</fullName>
    </submittedName>
</protein>